<gene>
    <name evidence="3" type="ORF">GS660_08385</name>
</gene>
<evidence type="ECO:0000313" key="3">
    <source>
        <dbReference type="EMBL" id="MZQ89115.1"/>
    </source>
</evidence>
<evidence type="ECO:0000256" key="2">
    <source>
        <dbReference type="SAM" id="SignalP"/>
    </source>
</evidence>
<accession>A0A6L8VFM8</accession>
<feature type="signal peptide" evidence="2">
    <location>
        <begin position="1"/>
        <end position="24"/>
    </location>
</feature>
<organism evidence="3 4">
    <name type="scientific">Frigidibacter albus</name>
    <dbReference type="NCBI Taxonomy" id="1465486"/>
    <lineage>
        <taxon>Bacteria</taxon>
        <taxon>Pseudomonadati</taxon>
        <taxon>Pseudomonadota</taxon>
        <taxon>Alphaproteobacteria</taxon>
        <taxon>Rhodobacterales</taxon>
        <taxon>Paracoccaceae</taxon>
        <taxon>Frigidibacter</taxon>
    </lineage>
</organism>
<keyword evidence="4" id="KW-1185">Reference proteome</keyword>
<sequence>MTRFNKSALLASVVALGMSGAAFAQEATGGGEVQDNSLPITVIDMSGNSTEVVGPSTGGAGPMGGWPVYSSDNAMLGNITTAAITGERVVDYIIFALANGNEVQLDATGIASVGDDSVMIAVSEADVLSLATAPMTALEFRDGTAVMENAAEAKAEAIADEPLSQTNEPTAPGSN</sequence>
<evidence type="ECO:0000313" key="4">
    <source>
        <dbReference type="Proteomes" id="UP000477083"/>
    </source>
</evidence>
<comment type="caution">
    <text evidence="3">The sequence shown here is derived from an EMBL/GenBank/DDBJ whole genome shotgun (WGS) entry which is preliminary data.</text>
</comment>
<dbReference type="EMBL" id="WWNR01000004">
    <property type="protein sequence ID" value="MZQ89115.1"/>
    <property type="molecule type" value="Genomic_DNA"/>
</dbReference>
<dbReference type="Proteomes" id="UP000477083">
    <property type="component" value="Unassembled WGS sequence"/>
</dbReference>
<dbReference type="OrthoDB" id="9862663at2"/>
<name>A0A6L8VFM8_9RHOB</name>
<evidence type="ECO:0000256" key="1">
    <source>
        <dbReference type="SAM" id="MobiDB-lite"/>
    </source>
</evidence>
<evidence type="ECO:0008006" key="5">
    <source>
        <dbReference type="Google" id="ProtNLM"/>
    </source>
</evidence>
<proteinExistence type="predicted"/>
<protein>
    <recommendedName>
        <fullName evidence="5">PRC-barrel domain-containing protein</fullName>
    </recommendedName>
</protein>
<feature type="compositionally biased region" description="Polar residues" evidence="1">
    <location>
        <begin position="163"/>
        <end position="175"/>
    </location>
</feature>
<dbReference type="AlphaFoldDB" id="A0A6L8VFM8"/>
<reference evidence="3 4" key="1">
    <citation type="submission" date="2020-01" db="EMBL/GenBank/DDBJ databases">
        <title>Frigidibacter albus SP32T (=CGMCC 1.13995T).</title>
        <authorList>
            <person name="Liao X."/>
        </authorList>
    </citation>
    <scope>NUCLEOTIDE SEQUENCE [LARGE SCALE GENOMIC DNA]</scope>
    <source>
        <strain evidence="3 4">SP32</strain>
    </source>
</reference>
<feature type="chain" id="PRO_5027014801" description="PRC-barrel domain-containing protein" evidence="2">
    <location>
        <begin position="25"/>
        <end position="175"/>
    </location>
</feature>
<keyword evidence="2" id="KW-0732">Signal</keyword>
<feature type="region of interest" description="Disordered" evidence="1">
    <location>
        <begin position="156"/>
        <end position="175"/>
    </location>
</feature>
<dbReference type="RefSeq" id="WP_161345379.1">
    <property type="nucleotide sequence ID" value="NZ_BMGW01000004.1"/>
</dbReference>